<name>B4GWF4_DROPE</name>
<gene>
    <name evidence="2" type="primary">Dper\GL16453</name>
    <name evidence="2" type="ORF">Dper_GL16453</name>
</gene>
<protein>
    <submittedName>
        <fullName evidence="2">GL16453</fullName>
    </submittedName>
</protein>
<sequence>MVTTRSEPPSTVHRPPTTDDRRCTLESVLPLMVCRNTLVDSGFVLDSPLS</sequence>
<accession>B4GWF4</accession>
<organism evidence="3">
    <name type="scientific">Drosophila persimilis</name>
    <name type="common">Fruit fly</name>
    <dbReference type="NCBI Taxonomy" id="7234"/>
    <lineage>
        <taxon>Eukaryota</taxon>
        <taxon>Metazoa</taxon>
        <taxon>Ecdysozoa</taxon>
        <taxon>Arthropoda</taxon>
        <taxon>Hexapoda</taxon>
        <taxon>Insecta</taxon>
        <taxon>Pterygota</taxon>
        <taxon>Neoptera</taxon>
        <taxon>Endopterygota</taxon>
        <taxon>Diptera</taxon>
        <taxon>Brachycera</taxon>
        <taxon>Muscomorpha</taxon>
        <taxon>Ephydroidea</taxon>
        <taxon>Drosophilidae</taxon>
        <taxon>Drosophila</taxon>
        <taxon>Sophophora</taxon>
    </lineage>
</organism>
<dbReference type="Proteomes" id="UP000008744">
    <property type="component" value="Unassembled WGS sequence"/>
</dbReference>
<dbReference type="HOGENOM" id="CLU_3126561_0_0_1"/>
<evidence type="ECO:0000313" key="3">
    <source>
        <dbReference type="Proteomes" id="UP000008744"/>
    </source>
</evidence>
<evidence type="ECO:0000256" key="1">
    <source>
        <dbReference type="SAM" id="MobiDB-lite"/>
    </source>
</evidence>
<keyword evidence="3" id="KW-1185">Reference proteome</keyword>
<proteinExistence type="predicted"/>
<dbReference type="EMBL" id="CH479194">
    <property type="protein sequence ID" value="EDW27038.1"/>
    <property type="molecule type" value="Genomic_DNA"/>
</dbReference>
<dbReference type="AlphaFoldDB" id="B4GWF4"/>
<reference evidence="2 3" key="1">
    <citation type="journal article" date="2007" name="Nature">
        <title>Evolution of genes and genomes on the Drosophila phylogeny.</title>
        <authorList>
            <consortium name="Drosophila 12 Genomes Consortium"/>
            <person name="Clark A.G."/>
            <person name="Eisen M.B."/>
            <person name="Smith D.R."/>
            <person name="Bergman C.M."/>
            <person name="Oliver B."/>
            <person name="Markow T.A."/>
            <person name="Kaufman T.C."/>
            <person name="Kellis M."/>
            <person name="Gelbart W."/>
            <person name="Iyer V.N."/>
            <person name="Pollard D.A."/>
            <person name="Sackton T.B."/>
            <person name="Larracuente A.M."/>
            <person name="Singh N.D."/>
            <person name="Abad J.P."/>
            <person name="Abt D.N."/>
            <person name="Adryan B."/>
            <person name="Aguade M."/>
            <person name="Akashi H."/>
            <person name="Anderson W.W."/>
            <person name="Aquadro C.F."/>
            <person name="Ardell D.H."/>
            <person name="Arguello R."/>
            <person name="Artieri C.G."/>
            <person name="Barbash D.A."/>
            <person name="Barker D."/>
            <person name="Barsanti P."/>
            <person name="Batterham P."/>
            <person name="Batzoglou S."/>
            <person name="Begun D."/>
            <person name="Bhutkar A."/>
            <person name="Blanco E."/>
            <person name="Bosak S.A."/>
            <person name="Bradley R.K."/>
            <person name="Brand A.D."/>
            <person name="Brent M.R."/>
            <person name="Brooks A.N."/>
            <person name="Brown R.H."/>
            <person name="Butlin R.K."/>
            <person name="Caggese C."/>
            <person name="Calvi B.R."/>
            <person name="Bernardo de Carvalho A."/>
            <person name="Caspi A."/>
            <person name="Castrezana S."/>
            <person name="Celniker S.E."/>
            <person name="Chang J.L."/>
            <person name="Chapple C."/>
            <person name="Chatterji S."/>
            <person name="Chinwalla A."/>
            <person name="Civetta A."/>
            <person name="Clifton S.W."/>
            <person name="Comeron J.M."/>
            <person name="Costello J.C."/>
            <person name="Coyne J.A."/>
            <person name="Daub J."/>
            <person name="David R.G."/>
            <person name="Delcher A.L."/>
            <person name="Delehaunty K."/>
            <person name="Do C.B."/>
            <person name="Ebling H."/>
            <person name="Edwards K."/>
            <person name="Eickbush T."/>
            <person name="Evans J.D."/>
            <person name="Filipski A."/>
            <person name="Findeiss S."/>
            <person name="Freyhult E."/>
            <person name="Fulton L."/>
            <person name="Fulton R."/>
            <person name="Garcia A.C."/>
            <person name="Gardiner A."/>
            <person name="Garfield D.A."/>
            <person name="Garvin B.E."/>
            <person name="Gibson G."/>
            <person name="Gilbert D."/>
            <person name="Gnerre S."/>
            <person name="Godfrey J."/>
            <person name="Good R."/>
            <person name="Gotea V."/>
            <person name="Gravely B."/>
            <person name="Greenberg A.J."/>
            <person name="Griffiths-Jones S."/>
            <person name="Gross S."/>
            <person name="Guigo R."/>
            <person name="Gustafson E.A."/>
            <person name="Haerty W."/>
            <person name="Hahn M.W."/>
            <person name="Halligan D.L."/>
            <person name="Halpern A.L."/>
            <person name="Halter G.M."/>
            <person name="Han M.V."/>
            <person name="Heger A."/>
            <person name="Hillier L."/>
            <person name="Hinrichs A.S."/>
            <person name="Holmes I."/>
            <person name="Hoskins R.A."/>
            <person name="Hubisz M.J."/>
            <person name="Hultmark D."/>
            <person name="Huntley M.A."/>
            <person name="Jaffe D.B."/>
            <person name="Jagadeeshan S."/>
            <person name="Jeck W.R."/>
            <person name="Johnson J."/>
            <person name="Jones C.D."/>
            <person name="Jordan W.C."/>
            <person name="Karpen G.H."/>
            <person name="Kataoka E."/>
            <person name="Keightley P.D."/>
            <person name="Kheradpour P."/>
            <person name="Kirkness E.F."/>
            <person name="Koerich L.B."/>
            <person name="Kristiansen K."/>
            <person name="Kudrna D."/>
            <person name="Kulathinal R.J."/>
            <person name="Kumar S."/>
            <person name="Kwok R."/>
            <person name="Lander E."/>
            <person name="Langley C.H."/>
            <person name="Lapoint R."/>
            <person name="Lazzaro B.P."/>
            <person name="Lee S.J."/>
            <person name="Levesque L."/>
            <person name="Li R."/>
            <person name="Lin C.F."/>
            <person name="Lin M.F."/>
            <person name="Lindblad-Toh K."/>
            <person name="Llopart A."/>
            <person name="Long M."/>
            <person name="Low L."/>
            <person name="Lozovsky E."/>
            <person name="Lu J."/>
            <person name="Luo M."/>
            <person name="Machado C.A."/>
            <person name="Makalowski W."/>
            <person name="Marzo M."/>
            <person name="Matsuda M."/>
            <person name="Matzkin L."/>
            <person name="McAllister B."/>
            <person name="McBride C.S."/>
            <person name="McKernan B."/>
            <person name="McKernan K."/>
            <person name="Mendez-Lago M."/>
            <person name="Minx P."/>
            <person name="Mollenhauer M.U."/>
            <person name="Montooth K."/>
            <person name="Mount S.M."/>
            <person name="Mu X."/>
            <person name="Myers E."/>
            <person name="Negre B."/>
            <person name="Newfeld S."/>
            <person name="Nielsen R."/>
            <person name="Noor M.A."/>
            <person name="O'Grady P."/>
            <person name="Pachter L."/>
            <person name="Papaceit M."/>
            <person name="Parisi M.J."/>
            <person name="Parisi M."/>
            <person name="Parts L."/>
            <person name="Pedersen J.S."/>
            <person name="Pesole G."/>
            <person name="Phillippy A.M."/>
            <person name="Ponting C.P."/>
            <person name="Pop M."/>
            <person name="Porcelli D."/>
            <person name="Powell J.R."/>
            <person name="Prohaska S."/>
            <person name="Pruitt K."/>
            <person name="Puig M."/>
            <person name="Quesneville H."/>
            <person name="Ram K.R."/>
            <person name="Rand D."/>
            <person name="Rasmussen M.D."/>
            <person name="Reed L.K."/>
            <person name="Reenan R."/>
            <person name="Reily A."/>
            <person name="Remington K.A."/>
            <person name="Rieger T.T."/>
            <person name="Ritchie M.G."/>
            <person name="Robin C."/>
            <person name="Rogers Y.H."/>
            <person name="Rohde C."/>
            <person name="Rozas J."/>
            <person name="Rubenfield M.J."/>
            <person name="Ruiz A."/>
            <person name="Russo S."/>
            <person name="Salzberg S.L."/>
            <person name="Sanchez-Gracia A."/>
            <person name="Saranga D.J."/>
            <person name="Sato H."/>
            <person name="Schaeffer S.W."/>
            <person name="Schatz M.C."/>
            <person name="Schlenke T."/>
            <person name="Schwartz R."/>
            <person name="Segarra C."/>
            <person name="Singh R.S."/>
            <person name="Sirot L."/>
            <person name="Sirota M."/>
            <person name="Sisneros N.B."/>
            <person name="Smith C.D."/>
            <person name="Smith T.F."/>
            <person name="Spieth J."/>
            <person name="Stage D.E."/>
            <person name="Stark A."/>
            <person name="Stephan W."/>
            <person name="Strausberg R.L."/>
            <person name="Strempel S."/>
            <person name="Sturgill D."/>
            <person name="Sutton G."/>
            <person name="Sutton G.G."/>
            <person name="Tao W."/>
            <person name="Teichmann S."/>
            <person name="Tobari Y.N."/>
            <person name="Tomimura Y."/>
            <person name="Tsolas J.M."/>
            <person name="Valente V.L."/>
            <person name="Venter E."/>
            <person name="Venter J.C."/>
            <person name="Vicario S."/>
            <person name="Vieira F.G."/>
            <person name="Vilella A.J."/>
            <person name="Villasante A."/>
            <person name="Walenz B."/>
            <person name="Wang J."/>
            <person name="Wasserman M."/>
            <person name="Watts T."/>
            <person name="Wilson D."/>
            <person name="Wilson R.K."/>
            <person name="Wing R.A."/>
            <person name="Wolfner M.F."/>
            <person name="Wong A."/>
            <person name="Wong G.K."/>
            <person name="Wu C.I."/>
            <person name="Wu G."/>
            <person name="Yamamoto D."/>
            <person name="Yang H.P."/>
            <person name="Yang S.P."/>
            <person name="Yorke J.A."/>
            <person name="Yoshida K."/>
            <person name="Zdobnov E."/>
            <person name="Zhang P."/>
            <person name="Zhang Y."/>
            <person name="Zimin A.V."/>
            <person name="Baldwin J."/>
            <person name="Abdouelleil A."/>
            <person name="Abdulkadir J."/>
            <person name="Abebe A."/>
            <person name="Abera B."/>
            <person name="Abreu J."/>
            <person name="Acer S.C."/>
            <person name="Aftuck L."/>
            <person name="Alexander A."/>
            <person name="An P."/>
            <person name="Anderson E."/>
            <person name="Anderson S."/>
            <person name="Arachi H."/>
            <person name="Azer M."/>
            <person name="Bachantsang P."/>
            <person name="Barry A."/>
            <person name="Bayul T."/>
            <person name="Berlin A."/>
            <person name="Bessette D."/>
            <person name="Bloom T."/>
            <person name="Blye J."/>
            <person name="Boguslavskiy L."/>
            <person name="Bonnet C."/>
            <person name="Boukhgalter B."/>
            <person name="Bourzgui I."/>
            <person name="Brown A."/>
            <person name="Cahill P."/>
            <person name="Channer S."/>
            <person name="Cheshatsang Y."/>
            <person name="Chuda L."/>
            <person name="Citroen M."/>
            <person name="Collymore A."/>
            <person name="Cooke P."/>
            <person name="Costello M."/>
            <person name="D'Aco K."/>
            <person name="Daza R."/>
            <person name="De Haan G."/>
            <person name="DeGray S."/>
            <person name="DeMaso C."/>
            <person name="Dhargay N."/>
            <person name="Dooley K."/>
            <person name="Dooley E."/>
            <person name="Doricent M."/>
            <person name="Dorje P."/>
            <person name="Dorjee K."/>
            <person name="Dupes A."/>
            <person name="Elong R."/>
            <person name="Falk J."/>
            <person name="Farina A."/>
            <person name="Faro S."/>
            <person name="Ferguson D."/>
            <person name="Fisher S."/>
            <person name="Foley C.D."/>
            <person name="Franke A."/>
            <person name="Friedrich D."/>
            <person name="Gadbois L."/>
            <person name="Gearin G."/>
            <person name="Gearin C.R."/>
            <person name="Giannoukos G."/>
            <person name="Goode T."/>
            <person name="Graham J."/>
            <person name="Grandbois E."/>
            <person name="Grewal S."/>
            <person name="Gyaltsen K."/>
            <person name="Hafez N."/>
            <person name="Hagos B."/>
            <person name="Hall J."/>
            <person name="Henson C."/>
            <person name="Hollinger A."/>
            <person name="Honan T."/>
            <person name="Huard M.D."/>
            <person name="Hughes L."/>
            <person name="Hurhula B."/>
            <person name="Husby M.E."/>
            <person name="Kamat A."/>
            <person name="Kanga B."/>
            <person name="Kashin S."/>
            <person name="Khazanovich D."/>
            <person name="Kisner P."/>
            <person name="Lance K."/>
            <person name="Lara M."/>
            <person name="Lee W."/>
            <person name="Lennon N."/>
            <person name="Letendre F."/>
            <person name="LeVine R."/>
            <person name="Lipovsky A."/>
            <person name="Liu X."/>
            <person name="Liu J."/>
            <person name="Liu S."/>
            <person name="Lokyitsang T."/>
            <person name="Lokyitsang Y."/>
            <person name="Lubonja R."/>
            <person name="Lui A."/>
            <person name="MacDonald P."/>
            <person name="Magnisalis V."/>
            <person name="Maru K."/>
            <person name="Matthews C."/>
            <person name="McCusker W."/>
            <person name="McDonough S."/>
            <person name="Mehta T."/>
            <person name="Meldrim J."/>
            <person name="Meneus L."/>
            <person name="Mihai O."/>
            <person name="Mihalev A."/>
            <person name="Mihova T."/>
            <person name="Mittelman R."/>
            <person name="Mlenga V."/>
            <person name="Montmayeur A."/>
            <person name="Mulrain L."/>
            <person name="Navidi A."/>
            <person name="Naylor J."/>
            <person name="Negash T."/>
            <person name="Nguyen T."/>
            <person name="Nguyen N."/>
            <person name="Nicol R."/>
            <person name="Norbu C."/>
            <person name="Norbu N."/>
            <person name="Novod N."/>
            <person name="O'Neill B."/>
            <person name="Osman S."/>
            <person name="Markiewicz E."/>
            <person name="Oyono O.L."/>
            <person name="Patti C."/>
            <person name="Phunkhang P."/>
            <person name="Pierre F."/>
            <person name="Priest M."/>
            <person name="Raghuraman S."/>
            <person name="Rege F."/>
            <person name="Reyes R."/>
            <person name="Rise C."/>
            <person name="Rogov P."/>
            <person name="Ross K."/>
            <person name="Ryan E."/>
            <person name="Settipalli S."/>
            <person name="Shea T."/>
            <person name="Sherpa N."/>
            <person name="Shi L."/>
            <person name="Shih D."/>
            <person name="Sparrow T."/>
            <person name="Spaulding J."/>
            <person name="Stalker J."/>
            <person name="Stange-Thomann N."/>
            <person name="Stavropoulos S."/>
            <person name="Stone C."/>
            <person name="Strader C."/>
            <person name="Tesfaye S."/>
            <person name="Thomson T."/>
            <person name="Thoulutsang Y."/>
            <person name="Thoulutsang D."/>
            <person name="Topham K."/>
            <person name="Topping I."/>
            <person name="Tsamla T."/>
            <person name="Vassiliev H."/>
            <person name="Vo A."/>
            <person name="Wangchuk T."/>
            <person name="Wangdi T."/>
            <person name="Weiand M."/>
            <person name="Wilkinson J."/>
            <person name="Wilson A."/>
            <person name="Yadav S."/>
            <person name="Young G."/>
            <person name="Yu Q."/>
            <person name="Zembek L."/>
            <person name="Zhong D."/>
            <person name="Zimmer A."/>
            <person name="Zwirko Z."/>
            <person name="Jaffe D.B."/>
            <person name="Alvarez P."/>
            <person name="Brockman W."/>
            <person name="Butler J."/>
            <person name="Chin C."/>
            <person name="Gnerre S."/>
            <person name="Grabherr M."/>
            <person name="Kleber M."/>
            <person name="Mauceli E."/>
            <person name="MacCallum I."/>
        </authorList>
    </citation>
    <scope>NUCLEOTIDE SEQUENCE [LARGE SCALE GENOMIC DNA]</scope>
    <source>
        <strain evidence="3">MSH-3 / Tucson 14011-0111.49</strain>
    </source>
</reference>
<feature type="region of interest" description="Disordered" evidence="1">
    <location>
        <begin position="1"/>
        <end position="21"/>
    </location>
</feature>
<evidence type="ECO:0000313" key="2">
    <source>
        <dbReference type="EMBL" id="EDW27038.1"/>
    </source>
</evidence>